<keyword evidence="4" id="KW-1185">Reference proteome</keyword>
<dbReference type="AlphaFoldDB" id="A0A2Z4U7T0"/>
<dbReference type="Pfam" id="PF06889">
    <property type="entry name" value="DUF1266"/>
    <property type="match status" value="1"/>
</dbReference>
<sequence>MKQSGRGIRVKMISVTAAAVLGVSALGACGSSGSGENAVSVEVEGKYKASDFEQLDISSDTTKWICAAYAIYTKYNDKSLSAIGGLEGDDREWYRDSIKEELSGGWGIKGRKDVERVVNKLLAKGHKEEYAKTIQELKKKKLLDLSTEEAMANLPDDEDLSRYQVAHEAYQKYGEHGIDGWDYCRALQILGDCYQAEYINLEECLDMSLPIAEKLQSTYESWEGVAESYLYGFSFWKEELPDDYESQERWDTYEELKTMQASPYEVDYKHKAGKYLEGRGREKESGCRTG</sequence>
<feature type="domain" description="DUF1266" evidence="2">
    <location>
        <begin position="102"/>
        <end position="265"/>
    </location>
</feature>
<evidence type="ECO:0000256" key="1">
    <source>
        <dbReference type="SAM" id="SignalP"/>
    </source>
</evidence>
<dbReference type="OrthoDB" id="6820768at2"/>
<protein>
    <recommendedName>
        <fullName evidence="2">DUF1266 domain-containing protein</fullName>
    </recommendedName>
</protein>
<evidence type="ECO:0000259" key="2">
    <source>
        <dbReference type="Pfam" id="PF06889"/>
    </source>
</evidence>
<accession>A0A2Z4U7T0</accession>
<evidence type="ECO:0000313" key="3">
    <source>
        <dbReference type="EMBL" id="AWY97033.1"/>
    </source>
</evidence>
<dbReference type="RefSeq" id="WP_111917869.1">
    <property type="nucleotide sequence ID" value="NZ_CP030280.1"/>
</dbReference>
<feature type="signal peptide" evidence="1">
    <location>
        <begin position="1"/>
        <end position="28"/>
    </location>
</feature>
<dbReference type="EMBL" id="CP030280">
    <property type="protein sequence ID" value="AWY97033.1"/>
    <property type="molecule type" value="Genomic_DNA"/>
</dbReference>
<dbReference type="Proteomes" id="UP000250003">
    <property type="component" value="Chromosome"/>
</dbReference>
<reference evidence="4" key="1">
    <citation type="submission" date="2018-06" db="EMBL/GenBank/DDBJ databases">
        <title>Description of Blautia argi sp. nov., a new anaerobic isolated from dog feces.</title>
        <authorList>
            <person name="Chang Y.-H."/>
            <person name="Paek J."/>
            <person name="Shin Y."/>
        </authorList>
    </citation>
    <scope>NUCLEOTIDE SEQUENCE [LARGE SCALE GENOMIC DNA]</scope>
    <source>
        <strain evidence="4">KCTC 15426</strain>
    </source>
</reference>
<dbReference type="PROSITE" id="PS51257">
    <property type="entry name" value="PROKAR_LIPOPROTEIN"/>
    <property type="match status" value="1"/>
</dbReference>
<organism evidence="3 4">
    <name type="scientific">Blautia argi</name>
    <dbReference type="NCBI Taxonomy" id="1912897"/>
    <lineage>
        <taxon>Bacteria</taxon>
        <taxon>Bacillati</taxon>
        <taxon>Bacillota</taxon>
        <taxon>Clostridia</taxon>
        <taxon>Lachnospirales</taxon>
        <taxon>Lachnospiraceae</taxon>
        <taxon>Blautia</taxon>
    </lineage>
</organism>
<gene>
    <name evidence="3" type="ORF">DQQ01_01445</name>
</gene>
<dbReference type="InterPro" id="IPR009677">
    <property type="entry name" value="DUF1266"/>
</dbReference>
<proteinExistence type="predicted"/>
<feature type="chain" id="PRO_5016391394" description="DUF1266 domain-containing protein" evidence="1">
    <location>
        <begin position="29"/>
        <end position="290"/>
    </location>
</feature>
<name>A0A2Z4U7T0_9FIRM</name>
<evidence type="ECO:0000313" key="4">
    <source>
        <dbReference type="Proteomes" id="UP000250003"/>
    </source>
</evidence>
<dbReference type="KEGG" id="blau:DQQ01_01445"/>
<keyword evidence="1" id="KW-0732">Signal</keyword>